<evidence type="ECO:0000256" key="1">
    <source>
        <dbReference type="SAM" id="MobiDB-lite"/>
    </source>
</evidence>
<dbReference type="EMBL" id="KZ451890">
    <property type="protein sequence ID" value="PKA65715.1"/>
    <property type="molecule type" value="Genomic_DNA"/>
</dbReference>
<reference evidence="2 3" key="1">
    <citation type="journal article" date="2017" name="Nature">
        <title>The Apostasia genome and the evolution of orchids.</title>
        <authorList>
            <person name="Zhang G.Q."/>
            <person name="Liu K.W."/>
            <person name="Li Z."/>
            <person name="Lohaus R."/>
            <person name="Hsiao Y.Y."/>
            <person name="Niu S.C."/>
            <person name="Wang J.Y."/>
            <person name="Lin Y.C."/>
            <person name="Xu Q."/>
            <person name="Chen L.J."/>
            <person name="Yoshida K."/>
            <person name="Fujiwara S."/>
            <person name="Wang Z.W."/>
            <person name="Zhang Y.Q."/>
            <person name="Mitsuda N."/>
            <person name="Wang M."/>
            <person name="Liu G.H."/>
            <person name="Pecoraro L."/>
            <person name="Huang H.X."/>
            <person name="Xiao X.J."/>
            <person name="Lin M."/>
            <person name="Wu X.Y."/>
            <person name="Wu W.L."/>
            <person name="Chen Y.Y."/>
            <person name="Chang S.B."/>
            <person name="Sakamoto S."/>
            <person name="Ohme-Takagi M."/>
            <person name="Yagi M."/>
            <person name="Zeng S.J."/>
            <person name="Shen C.Y."/>
            <person name="Yeh C.M."/>
            <person name="Luo Y.B."/>
            <person name="Tsai W.C."/>
            <person name="Van de Peer Y."/>
            <person name="Liu Z.J."/>
        </authorList>
    </citation>
    <scope>NUCLEOTIDE SEQUENCE [LARGE SCALE GENOMIC DNA]</scope>
    <source>
        <strain evidence="3">cv. Shenzhen</strain>
        <tissue evidence="2">Stem</tissue>
    </source>
</reference>
<accession>A0A2I0BD58</accession>
<keyword evidence="3" id="KW-1185">Reference proteome</keyword>
<protein>
    <recommendedName>
        <fullName evidence="4">DUF1677 domain-containing protein</fullName>
    </recommendedName>
</protein>
<dbReference type="PANTHER" id="PTHR33108:SF32">
    <property type="entry name" value="DUF1677 FAMILY PROTEIN (DUF1677)"/>
    <property type="match status" value="1"/>
</dbReference>
<organism evidence="2 3">
    <name type="scientific">Apostasia shenzhenica</name>
    <dbReference type="NCBI Taxonomy" id="1088818"/>
    <lineage>
        <taxon>Eukaryota</taxon>
        <taxon>Viridiplantae</taxon>
        <taxon>Streptophyta</taxon>
        <taxon>Embryophyta</taxon>
        <taxon>Tracheophyta</taxon>
        <taxon>Spermatophyta</taxon>
        <taxon>Magnoliopsida</taxon>
        <taxon>Liliopsida</taxon>
        <taxon>Asparagales</taxon>
        <taxon>Orchidaceae</taxon>
        <taxon>Apostasioideae</taxon>
        <taxon>Apostasia</taxon>
    </lineage>
</organism>
<gene>
    <name evidence="2" type="ORF">AXF42_Ash013130</name>
</gene>
<dbReference type="AlphaFoldDB" id="A0A2I0BD58"/>
<proteinExistence type="predicted"/>
<feature type="region of interest" description="Disordered" evidence="1">
    <location>
        <begin position="111"/>
        <end position="140"/>
    </location>
</feature>
<evidence type="ECO:0008006" key="4">
    <source>
        <dbReference type="Google" id="ProtNLM"/>
    </source>
</evidence>
<evidence type="ECO:0000313" key="2">
    <source>
        <dbReference type="EMBL" id="PKA65715.1"/>
    </source>
</evidence>
<dbReference type="OrthoDB" id="1911663at2759"/>
<dbReference type="PANTHER" id="PTHR33108">
    <property type="entry name" value="OS01G0745000 PROTEIN"/>
    <property type="match status" value="1"/>
</dbReference>
<dbReference type="Proteomes" id="UP000236161">
    <property type="component" value="Unassembled WGS sequence"/>
</dbReference>
<sequence>MAISAPAAQLEVEFVKCECCGLTEECTPDYIAQVRDRSHGRWICGLCSDAVEDEIRRAGCLISIEEAIDRHMIFSREGRDFRHWVDSQQWEDSAEPLISAMRQLLRRSLDSPRQLRSTPVSPRRLAEEKHSGSISSSSLTRSGSCLYTVAG</sequence>
<dbReference type="Pfam" id="PF07911">
    <property type="entry name" value="DUF1677"/>
    <property type="match status" value="1"/>
</dbReference>
<name>A0A2I0BD58_9ASPA</name>
<evidence type="ECO:0000313" key="3">
    <source>
        <dbReference type="Proteomes" id="UP000236161"/>
    </source>
</evidence>
<dbReference type="InterPro" id="IPR012876">
    <property type="entry name" value="DUF1677_pln"/>
</dbReference>
<dbReference type="STRING" id="1088818.A0A2I0BD58"/>